<dbReference type="SUPFAM" id="SSF53850">
    <property type="entry name" value="Periplasmic binding protein-like II"/>
    <property type="match status" value="1"/>
</dbReference>
<accession>A0A2J6QGS5</accession>
<dbReference type="EMBL" id="KZ613470">
    <property type="protein sequence ID" value="PMD25442.1"/>
    <property type="molecule type" value="Genomic_DNA"/>
</dbReference>
<evidence type="ECO:0000313" key="3">
    <source>
        <dbReference type="Proteomes" id="UP000235672"/>
    </source>
</evidence>
<gene>
    <name evidence="2" type="ORF">NA56DRAFT_435680</name>
</gene>
<dbReference type="PANTHER" id="PTHR37945:SF1">
    <property type="entry name" value="EXTRACELLULAR TUNGSTATE BINDING PROTEIN"/>
    <property type="match status" value="1"/>
</dbReference>
<organism evidence="2 3">
    <name type="scientific">Hyaloscypha hepaticicola</name>
    <dbReference type="NCBI Taxonomy" id="2082293"/>
    <lineage>
        <taxon>Eukaryota</taxon>
        <taxon>Fungi</taxon>
        <taxon>Dikarya</taxon>
        <taxon>Ascomycota</taxon>
        <taxon>Pezizomycotina</taxon>
        <taxon>Leotiomycetes</taxon>
        <taxon>Helotiales</taxon>
        <taxon>Hyaloscyphaceae</taxon>
        <taxon>Hyaloscypha</taxon>
    </lineage>
</organism>
<name>A0A2J6QGS5_9HELO</name>
<dbReference type="Pfam" id="PF12849">
    <property type="entry name" value="PBP_like_2"/>
    <property type="match status" value="1"/>
</dbReference>
<dbReference type="InterPro" id="IPR024370">
    <property type="entry name" value="PBP_domain"/>
</dbReference>
<feature type="domain" description="PBP" evidence="1">
    <location>
        <begin position="33"/>
        <end position="275"/>
    </location>
</feature>
<dbReference type="InterPro" id="IPR052738">
    <property type="entry name" value="ABC-Tungstate_binding"/>
</dbReference>
<dbReference type="OrthoDB" id="10260248at2759"/>
<keyword evidence="3" id="KW-1185">Reference proteome</keyword>
<proteinExistence type="predicted"/>
<sequence>MASIFPKPNHPPHYIEATEVYRVAPNADSQVKLRIASGGAGQSGLIRAFAEGFIKDHMKKPGAAPFAVAWMASDTTMSFNSLALKGVDMSITYHPIAEKTAIQQGIADRREYIWRDHWMLVGPASNPANLSTTGSDSIHDLFIQLFRACIETQNSKSPIRFLSRYDKSAANIKESSLWTAIGQTPWSYPHSSWYHTCVDFPFRALEVTALLGEYSLVDKGTWWSVEPWIREKLTIFKLGGDEEDDPLLNPAHALVSKEADNKEMANAFVNWLISEDGGQEIARTFTKNGVILYSRAPPRKGP</sequence>
<dbReference type="AlphaFoldDB" id="A0A2J6QGS5"/>
<dbReference type="Proteomes" id="UP000235672">
    <property type="component" value="Unassembled WGS sequence"/>
</dbReference>
<dbReference type="PANTHER" id="PTHR37945">
    <property type="entry name" value="EXTRACELLULAR TUNGSTATE BINDING PROTEIN"/>
    <property type="match status" value="1"/>
</dbReference>
<evidence type="ECO:0000313" key="2">
    <source>
        <dbReference type="EMBL" id="PMD25442.1"/>
    </source>
</evidence>
<dbReference type="STRING" id="1745343.A0A2J6QGS5"/>
<dbReference type="Gene3D" id="3.40.190.10">
    <property type="entry name" value="Periplasmic binding protein-like II"/>
    <property type="match status" value="2"/>
</dbReference>
<evidence type="ECO:0000259" key="1">
    <source>
        <dbReference type="Pfam" id="PF12849"/>
    </source>
</evidence>
<reference evidence="2 3" key="1">
    <citation type="submission" date="2016-05" db="EMBL/GenBank/DDBJ databases">
        <title>A degradative enzymes factory behind the ericoid mycorrhizal symbiosis.</title>
        <authorList>
            <consortium name="DOE Joint Genome Institute"/>
            <person name="Martino E."/>
            <person name="Morin E."/>
            <person name="Grelet G."/>
            <person name="Kuo A."/>
            <person name="Kohler A."/>
            <person name="Daghino S."/>
            <person name="Barry K."/>
            <person name="Choi C."/>
            <person name="Cichocki N."/>
            <person name="Clum A."/>
            <person name="Copeland A."/>
            <person name="Hainaut M."/>
            <person name="Haridas S."/>
            <person name="Labutti K."/>
            <person name="Lindquist E."/>
            <person name="Lipzen A."/>
            <person name="Khouja H.-R."/>
            <person name="Murat C."/>
            <person name="Ohm R."/>
            <person name="Olson A."/>
            <person name="Spatafora J."/>
            <person name="Veneault-Fourrey C."/>
            <person name="Henrissat B."/>
            <person name="Grigoriev I."/>
            <person name="Martin F."/>
            <person name="Perotto S."/>
        </authorList>
    </citation>
    <scope>NUCLEOTIDE SEQUENCE [LARGE SCALE GENOMIC DNA]</scope>
    <source>
        <strain evidence="2 3">UAMH 7357</strain>
    </source>
</reference>
<protein>
    <recommendedName>
        <fullName evidence="1">PBP domain-containing protein</fullName>
    </recommendedName>
</protein>